<protein>
    <submittedName>
        <fullName evidence="2">Alpha/beta hydrolase</fullName>
    </submittedName>
</protein>
<dbReference type="GO" id="GO:0016020">
    <property type="term" value="C:membrane"/>
    <property type="evidence" value="ECO:0007669"/>
    <property type="project" value="TreeGrafter"/>
</dbReference>
<evidence type="ECO:0000313" key="3">
    <source>
        <dbReference type="Proteomes" id="UP001432128"/>
    </source>
</evidence>
<organism evidence="2 3">
    <name type="scientific">Williamsia herbipolensis</name>
    <dbReference type="NCBI Taxonomy" id="1603258"/>
    <lineage>
        <taxon>Bacteria</taxon>
        <taxon>Bacillati</taxon>
        <taxon>Actinomycetota</taxon>
        <taxon>Actinomycetes</taxon>
        <taxon>Mycobacteriales</taxon>
        <taxon>Nocardiaceae</taxon>
        <taxon>Williamsia</taxon>
    </lineage>
</organism>
<reference evidence="2 3" key="1">
    <citation type="submission" date="2022-10" db="EMBL/GenBank/DDBJ databases">
        <title>The complete genomes of actinobacterial strains from the NBC collection.</title>
        <authorList>
            <person name="Joergensen T.S."/>
            <person name="Alvarez Arevalo M."/>
            <person name="Sterndorff E.B."/>
            <person name="Faurdal D."/>
            <person name="Vuksanovic O."/>
            <person name="Mourched A.-S."/>
            <person name="Charusanti P."/>
            <person name="Shaw S."/>
            <person name="Blin K."/>
            <person name="Weber T."/>
        </authorList>
    </citation>
    <scope>NUCLEOTIDE SEQUENCE [LARGE SCALE GENOMIC DNA]</scope>
    <source>
        <strain evidence="2 3">NBC_00319</strain>
    </source>
</reference>
<keyword evidence="3" id="KW-1185">Reference proteome</keyword>
<dbReference type="EMBL" id="CP108021">
    <property type="protein sequence ID" value="WUM19599.1"/>
    <property type="molecule type" value="Genomic_DNA"/>
</dbReference>
<gene>
    <name evidence="2" type="ORF">OG579_18145</name>
</gene>
<dbReference type="PANTHER" id="PTHR43798:SF5">
    <property type="entry name" value="MONOACYLGLYCEROL LIPASE ABHD6"/>
    <property type="match status" value="1"/>
</dbReference>
<dbReference type="PANTHER" id="PTHR43798">
    <property type="entry name" value="MONOACYLGLYCEROL LIPASE"/>
    <property type="match status" value="1"/>
</dbReference>
<proteinExistence type="predicted"/>
<dbReference type="Pfam" id="PF00561">
    <property type="entry name" value="Abhydrolase_1"/>
    <property type="match status" value="1"/>
</dbReference>
<dbReference type="GO" id="GO:0047372">
    <property type="term" value="F:monoacylglycerol lipase activity"/>
    <property type="evidence" value="ECO:0007669"/>
    <property type="project" value="TreeGrafter"/>
</dbReference>
<dbReference type="RefSeq" id="WP_328857076.1">
    <property type="nucleotide sequence ID" value="NZ_CP108021.1"/>
</dbReference>
<evidence type="ECO:0000313" key="2">
    <source>
        <dbReference type="EMBL" id="WUM19599.1"/>
    </source>
</evidence>
<dbReference type="KEGG" id="whr:OG579_18145"/>
<dbReference type="AlphaFoldDB" id="A0AAU4K0L4"/>
<keyword evidence="2" id="KW-0378">Hydrolase</keyword>
<dbReference type="Gene3D" id="3.40.50.1820">
    <property type="entry name" value="alpha/beta hydrolase"/>
    <property type="match status" value="1"/>
</dbReference>
<sequence>MTTWTDTPTATVDVHGVRFAYRELGPTGGVPVVFLHHFTATLDDWDPRIIDGLASAHHVIAFDNRGVGGSGGRVPATLDQMAADAIAFIRALGLTQVDLFGFSLGGGVAQVVALQAPELVRRIVLTGTGPRGGGGIDKMAGIVGGAYLKAALSRKDPRHFLFFPRTAEGKKAAEAYFGRLAERRGDRVRTISLQARLAQLRAIVAGGRATPDDLSVITQPALVANGDNDVMVASAHSVELAERIPDARVIIYPRSGHGGIFQYHEEFVPEVLDFLGDSVSSHLTTSAREDHDR</sequence>
<feature type="domain" description="AB hydrolase-1" evidence="1">
    <location>
        <begin position="31"/>
        <end position="261"/>
    </location>
</feature>
<dbReference type="PRINTS" id="PR00111">
    <property type="entry name" value="ABHYDROLASE"/>
</dbReference>
<name>A0AAU4K0L4_9NOCA</name>
<dbReference type="InterPro" id="IPR050266">
    <property type="entry name" value="AB_hydrolase_sf"/>
</dbReference>
<dbReference type="SUPFAM" id="SSF53474">
    <property type="entry name" value="alpha/beta-Hydrolases"/>
    <property type="match status" value="1"/>
</dbReference>
<dbReference type="GO" id="GO:0046464">
    <property type="term" value="P:acylglycerol catabolic process"/>
    <property type="evidence" value="ECO:0007669"/>
    <property type="project" value="TreeGrafter"/>
</dbReference>
<evidence type="ECO:0000259" key="1">
    <source>
        <dbReference type="Pfam" id="PF00561"/>
    </source>
</evidence>
<dbReference type="InterPro" id="IPR029058">
    <property type="entry name" value="AB_hydrolase_fold"/>
</dbReference>
<accession>A0AAU4K0L4</accession>
<dbReference type="Proteomes" id="UP001432128">
    <property type="component" value="Chromosome"/>
</dbReference>
<dbReference type="InterPro" id="IPR000073">
    <property type="entry name" value="AB_hydrolase_1"/>
</dbReference>